<dbReference type="InterPro" id="IPR037185">
    <property type="entry name" value="EmrE-like"/>
</dbReference>
<feature type="transmembrane region" description="Helical" evidence="9">
    <location>
        <begin position="134"/>
        <end position="153"/>
    </location>
</feature>
<evidence type="ECO:0000256" key="4">
    <source>
        <dbReference type="ARBA" id="ARBA00022692"/>
    </source>
</evidence>
<dbReference type="Pfam" id="PF03151">
    <property type="entry name" value="TPT"/>
    <property type="match status" value="1"/>
</dbReference>
<feature type="transmembrane region" description="Helical" evidence="9">
    <location>
        <begin position="12"/>
        <end position="31"/>
    </location>
</feature>
<dbReference type="GO" id="GO:0015780">
    <property type="term" value="P:nucleotide-sugar transmembrane transport"/>
    <property type="evidence" value="ECO:0007669"/>
    <property type="project" value="UniProtKB-ARBA"/>
</dbReference>
<keyword evidence="2" id="KW-0813">Transport</keyword>
<feature type="transmembrane region" description="Helical" evidence="9">
    <location>
        <begin position="227"/>
        <end position="251"/>
    </location>
</feature>
<dbReference type="Gene3D" id="1.10.3730.20">
    <property type="match status" value="1"/>
</dbReference>
<keyword evidence="6 9" id="KW-0472">Membrane</keyword>
<evidence type="ECO:0000256" key="2">
    <source>
        <dbReference type="ARBA" id="ARBA00022448"/>
    </source>
</evidence>
<dbReference type="EMBL" id="GISG01175416">
    <property type="protein sequence ID" value="MBA4652680.1"/>
    <property type="molecule type" value="Transcribed_RNA"/>
</dbReference>
<feature type="transmembrane region" description="Helical" evidence="9">
    <location>
        <begin position="258"/>
        <end position="279"/>
    </location>
</feature>
<organism evidence="11">
    <name type="scientific">Opuntia streptacantha</name>
    <name type="common">Prickly pear cactus</name>
    <name type="synonym">Opuntia cardona</name>
    <dbReference type="NCBI Taxonomy" id="393608"/>
    <lineage>
        <taxon>Eukaryota</taxon>
        <taxon>Viridiplantae</taxon>
        <taxon>Streptophyta</taxon>
        <taxon>Embryophyta</taxon>
        <taxon>Tracheophyta</taxon>
        <taxon>Spermatophyta</taxon>
        <taxon>Magnoliopsida</taxon>
        <taxon>eudicotyledons</taxon>
        <taxon>Gunneridae</taxon>
        <taxon>Pentapetalae</taxon>
        <taxon>Caryophyllales</taxon>
        <taxon>Cactineae</taxon>
        <taxon>Cactaceae</taxon>
        <taxon>Opuntioideae</taxon>
        <taxon>Opuntia</taxon>
    </lineage>
</organism>
<feature type="transmembrane region" description="Helical" evidence="9">
    <location>
        <begin position="285"/>
        <end position="304"/>
    </location>
</feature>
<feature type="transmembrane region" description="Helical" evidence="9">
    <location>
        <begin position="83"/>
        <end position="104"/>
    </location>
</feature>
<dbReference type="InterPro" id="IPR050186">
    <property type="entry name" value="TPT_transporter"/>
</dbReference>
<reference evidence="11" key="2">
    <citation type="submission" date="2020-07" db="EMBL/GenBank/DDBJ databases">
        <authorList>
            <person name="Vera ALvarez R."/>
            <person name="Arias-Moreno D.M."/>
            <person name="Jimenez-Jacinto V."/>
            <person name="Jimenez-Bremont J.F."/>
            <person name="Swaminathan K."/>
            <person name="Moose S.P."/>
            <person name="Guerrero-Gonzalez M.L."/>
            <person name="Marino-Ramirez L."/>
            <person name="Landsman D."/>
            <person name="Rodriguez-Kessler M."/>
            <person name="Delgado-Sanchez P."/>
        </authorList>
    </citation>
    <scope>NUCLEOTIDE SEQUENCE</scope>
    <source>
        <tissue evidence="11">Cladode</tissue>
    </source>
</reference>
<dbReference type="FunFam" id="1.10.3730.20:FF:000015">
    <property type="entry name" value="UDP-galactose transporter 1-like"/>
    <property type="match status" value="1"/>
</dbReference>
<evidence type="ECO:0000256" key="1">
    <source>
        <dbReference type="ARBA" id="ARBA00004141"/>
    </source>
</evidence>
<feature type="region of interest" description="Disordered" evidence="8">
    <location>
        <begin position="310"/>
        <end position="329"/>
    </location>
</feature>
<keyword evidence="3" id="KW-0762">Sugar transport</keyword>
<dbReference type="EMBL" id="GISG01175419">
    <property type="protein sequence ID" value="MBA4652683.1"/>
    <property type="molecule type" value="Transcribed_RNA"/>
</dbReference>
<proteinExistence type="inferred from homology"/>
<feature type="transmembrane region" description="Helical" evidence="9">
    <location>
        <begin position="43"/>
        <end position="63"/>
    </location>
</feature>
<dbReference type="PANTHER" id="PTHR11132">
    <property type="entry name" value="SOLUTE CARRIER FAMILY 35"/>
    <property type="match status" value="1"/>
</dbReference>
<evidence type="ECO:0000256" key="6">
    <source>
        <dbReference type="ARBA" id="ARBA00023136"/>
    </source>
</evidence>
<accession>A0A7C9DV52</accession>
<dbReference type="AlphaFoldDB" id="A0A7C9DV52"/>
<name>A0A7C9DV52_OPUST</name>
<dbReference type="EMBL" id="GISG01175418">
    <property type="protein sequence ID" value="MBA4652682.1"/>
    <property type="molecule type" value="Transcribed_RNA"/>
</dbReference>
<evidence type="ECO:0000259" key="10">
    <source>
        <dbReference type="Pfam" id="PF03151"/>
    </source>
</evidence>
<comment type="similarity">
    <text evidence="7">Belongs to the TPT transporter family. TPT (TC 2.A.7.9) subfamily.</text>
</comment>
<dbReference type="InterPro" id="IPR004853">
    <property type="entry name" value="Sugar_P_trans_dom"/>
</dbReference>
<feature type="transmembrane region" description="Helical" evidence="9">
    <location>
        <begin position="195"/>
        <end position="221"/>
    </location>
</feature>
<evidence type="ECO:0000256" key="9">
    <source>
        <dbReference type="SAM" id="Phobius"/>
    </source>
</evidence>
<reference evidence="11" key="1">
    <citation type="journal article" date="2013" name="J. Plant Res.">
        <title>Effect of fungi and light on seed germination of three Opuntia species from semiarid lands of central Mexico.</title>
        <authorList>
            <person name="Delgado-Sanchez P."/>
            <person name="Jimenez-Bremont J.F."/>
            <person name="Guerrero-Gonzalez Mde L."/>
            <person name="Flores J."/>
        </authorList>
    </citation>
    <scope>NUCLEOTIDE SEQUENCE</scope>
    <source>
        <tissue evidence="11">Cladode</tissue>
    </source>
</reference>
<evidence type="ECO:0000256" key="8">
    <source>
        <dbReference type="SAM" id="MobiDB-lite"/>
    </source>
</evidence>
<evidence type="ECO:0000256" key="5">
    <source>
        <dbReference type="ARBA" id="ARBA00022989"/>
    </source>
</evidence>
<dbReference type="GO" id="GO:0016020">
    <property type="term" value="C:membrane"/>
    <property type="evidence" value="ECO:0007669"/>
    <property type="project" value="UniProtKB-SubCell"/>
</dbReference>
<keyword evidence="5 9" id="KW-1133">Transmembrane helix</keyword>
<protein>
    <recommendedName>
        <fullName evidence="10">Sugar phosphate transporter domain-containing protein</fullName>
    </recommendedName>
</protein>
<evidence type="ECO:0000256" key="3">
    <source>
        <dbReference type="ARBA" id="ARBA00022597"/>
    </source>
</evidence>
<keyword evidence="4 9" id="KW-0812">Transmembrane</keyword>
<evidence type="ECO:0000256" key="7">
    <source>
        <dbReference type="ARBA" id="ARBA00038072"/>
    </source>
</evidence>
<sequence>MEEGRLCQWGVIRSLLSIVQWWAFNVTVIIMNKWIFQKLDFKFPLTVSCIHFICSSIGAYVAIKVFKIKPLIAVDPEDRWKRIFPMSFVFCINIVLGNVSLRYIPVSFMQTIKSFTPATTVVLQWLVWRKYFDWRIWASLIPIVGGILLTSVTELSFNMFGFLAALVGCLATSTKTILAESLLHGYKFDSINTVFYMAPFATVILAIPALVLEGAGVLGWLHTHPSIVPSLIIIFGSGVMAFCLNFSIFYVIHSTTAVTFNVAGNLKVAVAVLVSWLIFKNPISGLNALGCAVTLAGCTFYGYVRHMLSQQQPGTPRTPRTPRNRTGEMLPLVNDKLDDKV</sequence>
<evidence type="ECO:0000313" key="11">
    <source>
        <dbReference type="EMBL" id="MBA4652680.1"/>
    </source>
</evidence>
<dbReference type="EMBL" id="GISG01175417">
    <property type="protein sequence ID" value="MBA4652681.1"/>
    <property type="molecule type" value="Transcribed_RNA"/>
</dbReference>
<comment type="subcellular location">
    <subcellularLocation>
        <location evidence="1">Membrane</location>
        <topology evidence="1">Multi-pass membrane protein</topology>
    </subcellularLocation>
</comment>
<dbReference type="SUPFAM" id="SSF103481">
    <property type="entry name" value="Multidrug resistance efflux transporter EmrE"/>
    <property type="match status" value="2"/>
</dbReference>
<feature type="domain" description="Sugar phosphate transporter" evidence="10">
    <location>
        <begin position="15"/>
        <end position="301"/>
    </location>
</feature>